<name>A0A1L5PA88_RHIET</name>
<evidence type="ECO:0000313" key="3">
    <source>
        <dbReference type="Proteomes" id="UP000185109"/>
    </source>
</evidence>
<accession>A0A1L5PA88</accession>
<geneLocation type="plasmid" evidence="3">
    <name>prsp8c3a</name>
</geneLocation>
<dbReference type="EMBL" id="CP017242">
    <property type="protein sequence ID" value="APO77099.1"/>
    <property type="molecule type" value="Genomic_DNA"/>
</dbReference>
<dbReference type="Proteomes" id="UP000185109">
    <property type="component" value="Plasmid pRsp8C3a"/>
</dbReference>
<proteinExistence type="predicted"/>
<gene>
    <name evidence="2" type="ORF">AM571_PA00214</name>
</gene>
<protein>
    <submittedName>
        <fullName evidence="2">Uncharacterized protein</fullName>
    </submittedName>
</protein>
<feature type="compositionally biased region" description="Basic and acidic residues" evidence="1">
    <location>
        <begin position="87"/>
        <end position="99"/>
    </location>
</feature>
<keyword evidence="2" id="KW-0614">Plasmid</keyword>
<evidence type="ECO:0000313" key="2">
    <source>
        <dbReference type="EMBL" id="APO77099.1"/>
    </source>
</evidence>
<dbReference type="AlphaFoldDB" id="A0A1L5PA88"/>
<reference evidence="2 3" key="1">
    <citation type="submission" date="2016-09" db="EMBL/GenBank/DDBJ databases">
        <title>The complete genome sequences of Rhizobium gallicum, symbiovars gallicum and phaseoli, symbionts associated to common bean (Phaseolus vulgaris).</title>
        <authorList>
            <person name="Bustos P."/>
            <person name="Santamaria R.I."/>
            <person name="Perez-Carrascal O.M."/>
            <person name="Juarez S."/>
            <person name="Lozano L."/>
            <person name="Martinez-Flores I."/>
            <person name="Martinez-Romero E."/>
            <person name="Cevallos M."/>
            <person name="Romero D."/>
            <person name="Davila G."/>
            <person name="Gonzalez V."/>
        </authorList>
    </citation>
    <scope>NUCLEOTIDE SEQUENCE [LARGE SCALE GENOMIC DNA]</scope>
    <source>
        <strain evidence="2 3">8C-3</strain>
        <plasmid evidence="3">Plasmid prsp8c3a</plasmid>
    </source>
</reference>
<evidence type="ECO:0000256" key="1">
    <source>
        <dbReference type="SAM" id="MobiDB-lite"/>
    </source>
</evidence>
<organism evidence="2 3">
    <name type="scientific">Rhizobium etli 8C-3</name>
    <dbReference type="NCBI Taxonomy" id="538025"/>
    <lineage>
        <taxon>Bacteria</taxon>
        <taxon>Pseudomonadati</taxon>
        <taxon>Pseudomonadota</taxon>
        <taxon>Alphaproteobacteria</taxon>
        <taxon>Hyphomicrobiales</taxon>
        <taxon>Rhizobiaceae</taxon>
        <taxon>Rhizobium/Agrobacterium group</taxon>
        <taxon>Rhizobium</taxon>
    </lineage>
</organism>
<sequence length="106" mass="12320">MGLELATDADFFLLHVFETPFPGRIKLNAEQLAEYERPLVEEFQHEAQKAMDAFLKEHGHCEASVTPKLERNETENGISKILLEQDARSSRPWHSLEKSHRCKPYR</sequence>
<feature type="region of interest" description="Disordered" evidence="1">
    <location>
        <begin position="87"/>
        <end position="106"/>
    </location>
</feature>